<accession>A0A9Q3DT56</accession>
<dbReference type="EMBL" id="AVOT02020576">
    <property type="protein sequence ID" value="MBW0508864.1"/>
    <property type="molecule type" value="Genomic_DNA"/>
</dbReference>
<dbReference type="InterPro" id="IPR001584">
    <property type="entry name" value="Integrase_cat-core"/>
</dbReference>
<sequence length="158" mass="18457">MINIKKQKSPWEVVNMDWVTALPPIGDRSYSSCLVIVGRYRKNPILLPFHKDDTAMDQALLLWNRVISHTGLFKNIISDRDFQFTSALFTNLHRFSGTKLSFYTAYHLQIDGLGDRMTQPLEDMIRSFCAYGLEFKDSDCFTHYWCTIISELELEYKT</sequence>
<name>A0A9Q3DT56_9BASI</name>
<evidence type="ECO:0000256" key="1">
    <source>
        <dbReference type="ARBA" id="ARBA00022884"/>
    </source>
</evidence>
<dbReference type="Proteomes" id="UP000765509">
    <property type="component" value="Unassembled WGS sequence"/>
</dbReference>
<dbReference type="GO" id="GO:0003723">
    <property type="term" value="F:RNA binding"/>
    <property type="evidence" value="ECO:0007669"/>
    <property type="project" value="UniProtKB-KW"/>
</dbReference>
<reference evidence="3" key="1">
    <citation type="submission" date="2021-03" db="EMBL/GenBank/DDBJ databases">
        <title>Draft genome sequence of rust myrtle Austropuccinia psidii MF-1, a brazilian biotype.</title>
        <authorList>
            <person name="Quecine M.C."/>
            <person name="Pachon D.M.R."/>
            <person name="Bonatelli M.L."/>
            <person name="Correr F.H."/>
            <person name="Franceschini L.M."/>
            <person name="Leite T.F."/>
            <person name="Margarido G.R.A."/>
            <person name="Almeida C.A."/>
            <person name="Ferrarezi J.A."/>
            <person name="Labate C.A."/>
        </authorList>
    </citation>
    <scope>NUCLEOTIDE SEQUENCE</scope>
    <source>
        <strain evidence="3">MF-1</strain>
    </source>
</reference>
<evidence type="ECO:0000313" key="3">
    <source>
        <dbReference type="EMBL" id="MBW0508864.1"/>
    </source>
</evidence>
<keyword evidence="1" id="KW-0694">RNA-binding</keyword>
<dbReference type="InterPro" id="IPR012337">
    <property type="entry name" value="RNaseH-like_sf"/>
</dbReference>
<protein>
    <recommendedName>
        <fullName evidence="2">Integrase catalytic domain-containing protein</fullName>
    </recommendedName>
</protein>
<dbReference type="SUPFAM" id="SSF53098">
    <property type="entry name" value="Ribonuclease H-like"/>
    <property type="match status" value="1"/>
</dbReference>
<evidence type="ECO:0000313" key="4">
    <source>
        <dbReference type="Proteomes" id="UP000765509"/>
    </source>
</evidence>
<dbReference type="Gene3D" id="3.30.420.10">
    <property type="entry name" value="Ribonuclease H-like superfamily/Ribonuclease H"/>
    <property type="match status" value="1"/>
</dbReference>
<dbReference type="AlphaFoldDB" id="A0A9Q3DT56"/>
<keyword evidence="4" id="KW-1185">Reference proteome</keyword>
<dbReference type="PANTHER" id="PTHR37984:SF5">
    <property type="entry name" value="PROTEIN NYNRIN-LIKE"/>
    <property type="match status" value="1"/>
</dbReference>
<comment type="caution">
    <text evidence="3">The sequence shown here is derived from an EMBL/GenBank/DDBJ whole genome shotgun (WGS) entry which is preliminary data.</text>
</comment>
<dbReference type="GO" id="GO:0005634">
    <property type="term" value="C:nucleus"/>
    <property type="evidence" value="ECO:0007669"/>
    <property type="project" value="UniProtKB-ARBA"/>
</dbReference>
<gene>
    <name evidence="3" type="ORF">O181_048579</name>
</gene>
<dbReference type="PANTHER" id="PTHR37984">
    <property type="entry name" value="PROTEIN CBG26694"/>
    <property type="match status" value="1"/>
</dbReference>
<dbReference type="GO" id="GO:0015074">
    <property type="term" value="P:DNA integration"/>
    <property type="evidence" value="ECO:0007669"/>
    <property type="project" value="InterPro"/>
</dbReference>
<dbReference type="InterPro" id="IPR036397">
    <property type="entry name" value="RNaseH_sf"/>
</dbReference>
<feature type="domain" description="Integrase catalytic" evidence="2">
    <location>
        <begin position="6"/>
        <end position="158"/>
    </location>
</feature>
<dbReference type="InterPro" id="IPR050951">
    <property type="entry name" value="Retrovirus_Pol_polyprotein"/>
</dbReference>
<proteinExistence type="predicted"/>
<dbReference type="OrthoDB" id="2273864at2759"/>
<evidence type="ECO:0000259" key="2">
    <source>
        <dbReference type="PROSITE" id="PS50994"/>
    </source>
</evidence>
<organism evidence="3 4">
    <name type="scientific">Austropuccinia psidii MF-1</name>
    <dbReference type="NCBI Taxonomy" id="1389203"/>
    <lineage>
        <taxon>Eukaryota</taxon>
        <taxon>Fungi</taxon>
        <taxon>Dikarya</taxon>
        <taxon>Basidiomycota</taxon>
        <taxon>Pucciniomycotina</taxon>
        <taxon>Pucciniomycetes</taxon>
        <taxon>Pucciniales</taxon>
        <taxon>Sphaerophragmiaceae</taxon>
        <taxon>Austropuccinia</taxon>
    </lineage>
</organism>
<dbReference type="PROSITE" id="PS50994">
    <property type="entry name" value="INTEGRASE"/>
    <property type="match status" value="1"/>
</dbReference>